<dbReference type="Gene3D" id="1.10.630.10">
    <property type="entry name" value="Cytochrome P450"/>
    <property type="match status" value="1"/>
</dbReference>
<evidence type="ECO:0000256" key="1">
    <source>
        <dbReference type="ARBA" id="ARBA00010617"/>
    </source>
</evidence>
<dbReference type="AlphaFoldDB" id="A0A1X2GC34"/>
<evidence type="ECO:0000313" key="8">
    <source>
        <dbReference type="Proteomes" id="UP000242146"/>
    </source>
</evidence>
<comment type="caution">
    <text evidence="7">The sequence shown here is derived from an EMBL/GenBank/DDBJ whole genome shotgun (WGS) entry which is preliminary data.</text>
</comment>
<dbReference type="Proteomes" id="UP000242146">
    <property type="component" value="Unassembled WGS sequence"/>
</dbReference>
<keyword evidence="2 5" id="KW-0479">Metal-binding</keyword>
<dbReference type="InterPro" id="IPR017972">
    <property type="entry name" value="Cyt_P450_CS"/>
</dbReference>
<dbReference type="CDD" id="cd11064">
    <property type="entry name" value="CYP86A"/>
    <property type="match status" value="1"/>
</dbReference>
<keyword evidence="3 6" id="KW-0560">Oxidoreductase</keyword>
<dbReference type="InterPro" id="IPR001128">
    <property type="entry name" value="Cyt_P450"/>
</dbReference>
<evidence type="ECO:0000313" key="7">
    <source>
        <dbReference type="EMBL" id="ORX50219.1"/>
    </source>
</evidence>
<dbReference type="InterPro" id="IPR002401">
    <property type="entry name" value="Cyt_P450_E_grp-I"/>
</dbReference>
<reference evidence="7 8" key="1">
    <citation type="submission" date="2016-07" db="EMBL/GenBank/DDBJ databases">
        <title>Pervasive Adenine N6-methylation of Active Genes in Fungi.</title>
        <authorList>
            <consortium name="DOE Joint Genome Institute"/>
            <person name="Mondo S.J."/>
            <person name="Dannebaum R.O."/>
            <person name="Kuo R.C."/>
            <person name="Labutti K."/>
            <person name="Haridas S."/>
            <person name="Kuo A."/>
            <person name="Salamov A."/>
            <person name="Ahrendt S.R."/>
            <person name="Lipzen A."/>
            <person name="Sullivan W."/>
            <person name="Andreopoulos W.B."/>
            <person name="Clum A."/>
            <person name="Lindquist E."/>
            <person name="Daum C."/>
            <person name="Ramamoorthy G.K."/>
            <person name="Gryganskyi A."/>
            <person name="Culley D."/>
            <person name="Magnuson J.K."/>
            <person name="James T.Y."/>
            <person name="O'Malley M.A."/>
            <person name="Stajich J.E."/>
            <person name="Spatafora J.W."/>
            <person name="Visel A."/>
            <person name="Grigoriev I.V."/>
        </authorList>
    </citation>
    <scope>NUCLEOTIDE SEQUENCE [LARGE SCALE GENOMIC DNA]</scope>
    <source>
        <strain evidence="7 8">NRRL 3301</strain>
    </source>
</reference>
<feature type="binding site" description="axial binding residue" evidence="5">
    <location>
        <position position="463"/>
    </location>
    <ligand>
        <name>heme</name>
        <dbReference type="ChEBI" id="CHEBI:30413"/>
    </ligand>
    <ligandPart>
        <name>Fe</name>
        <dbReference type="ChEBI" id="CHEBI:18248"/>
    </ligandPart>
</feature>
<evidence type="ECO:0000256" key="2">
    <source>
        <dbReference type="ARBA" id="ARBA00022723"/>
    </source>
</evidence>
<comment type="similarity">
    <text evidence="1 6">Belongs to the cytochrome P450 family.</text>
</comment>
<dbReference type="STRING" id="101127.A0A1X2GC34"/>
<dbReference type="Pfam" id="PF00067">
    <property type="entry name" value="p450"/>
    <property type="match status" value="1"/>
</dbReference>
<dbReference type="GO" id="GO:0016705">
    <property type="term" value="F:oxidoreductase activity, acting on paired donors, with incorporation or reduction of molecular oxygen"/>
    <property type="evidence" value="ECO:0007669"/>
    <property type="project" value="InterPro"/>
</dbReference>
<organism evidence="7 8">
    <name type="scientific">Hesseltinella vesiculosa</name>
    <dbReference type="NCBI Taxonomy" id="101127"/>
    <lineage>
        <taxon>Eukaryota</taxon>
        <taxon>Fungi</taxon>
        <taxon>Fungi incertae sedis</taxon>
        <taxon>Mucoromycota</taxon>
        <taxon>Mucoromycotina</taxon>
        <taxon>Mucoromycetes</taxon>
        <taxon>Mucorales</taxon>
        <taxon>Cunninghamellaceae</taxon>
        <taxon>Hesseltinella</taxon>
    </lineage>
</organism>
<name>A0A1X2GC34_9FUNG</name>
<dbReference type="OrthoDB" id="1470350at2759"/>
<dbReference type="SUPFAM" id="SSF48264">
    <property type="entry name" value="Cytochrome P450"/>
    <property type="match status" value="1"/>
</dbReference>
<dbReference type="InterPro" id="IPR036396">
    <property type="entry name" value="Cyt_P450_sf"/>
</dbReference>
<keyword evidence="6" id="KW-0503">Monooxygenase</keyword>
<dbReference type="PROSITE" id="PS00086">
    <property type="entry name" value="CYTOCHROME_P450"/>
    <property type="match status" value="1"/>
</dbReference>
<dbReference type="GO" id="GO:0006629">
    <property type="term" value="P:lipid metabolic process"/>
    <property type="evidence" value="ECO:0007669"/>
    <property type="project" value="UniProtKB-ARBA"/>
</dbReference>
<dbReference type="PRINTS" id="PR00385">
    <property type="entry name" value="P450"/>
</dbReference>
<evidence type="ECO:0000256" key="3">
    <source>
        <dbReference type="ARBA" id="ARBA00023002"/>
    </source>
</evidence>
<evidence type="ECO:0000256" key="5">
    <source>
        <dbReference type="PIRSR" id="PIRSR602401-1"/>
    </source>
</evidence>
<dbReference type="EMBL" id="MCGT01000024">
    <property type="protein sequence ID" value="ORX50219.1"/>
    <property type="molecule type" value="Genomic_DNA"/>
</dbReference>
<keyword evidence="5 6" id="KW-0349">Heme</keyword>
<dbReference type="PANTHER" id="PTHR24296">
    <property type="entry name" value="CYTOCHROME P450"/>
    <property type="match status" value="1"/>
</dbReference>
<gene>
    <name evidence="7" type="ORF">DM01DRAFT_1099696</name>
</gene>
<sequence>MSAIAISISKMNLKPGEAVVLSSAAILGVLSWFYPDRALFTEKRDIPNGKSYPIVGALPFIVAHKNKIHDLFRTGFSMTNTLNICNSVIGLPTIIITIDPRNIEHVLKYNFENYVKGPMLFDATEEVLGHGIFTSNGEAWKYQRKAASLIFNVRNFRDHFTALFIEHIDIAGKYHFDQAAERGSIVDFQDVMFRFTLDSFVKLGFGVSVGALQTKGKVAFAEAFDYSQRNSYERFINPAFKVTETLATLMMPWRRSPSYYFKVMDDFAYKIIRQRRQELSEGKEFKDLLSRFMTTKNESNESLNDEELRDVVMNFIIAGRDTTAQTLSWCFYCLMQHPRVEQKLLTEINALMTDEAEADPAVLHDVIKNMKYAHAVLYETLRLHGPVPANQKMALEDDVWPDGTLVKKNDYVMWSGWAQAREPRVWGVDCHDFRPERWLNQEGDLIRESQGKFIAFHAGPRVCLGQNLATLEALVAIVYFLRRYRFTLVPGYKVEYFASLTMPIKDGLRVQVERRSSPS</sequence>
<dbReference type="GO" id="GO:0004497">
    <property type="term" value="F:monooxygenase activity"/>
    <property type="evidence" value="ECO:0007669"/>
    <property type="project" value="UniProtKB-KW"/>
</dbReference>
<dbReference type="GO" id="GO:0005506">
    <property type="term" value="F:iron ion binding"/>
    <property type="evidence" value="ECO:0007669"/>
    <property type="project" value="InterPro"/>
</dbReference>
<keyword evidence="4 5" id="KW-0408">Iron</keyword>
<accession>A0A1X2GC34</accession>
<dbReference type="GO" id="GO:0020037">
    <property type="term" value="F:heme binding"/>
    <property type="evidence" value="ECO:0007669"/>
    <property type="project" value="InterPro"/>
</dbReference>
<comment type="cofactor">
    <cofactor evidence="5">
        <name>heme</name>
        <dbReference type="ChEBI" id="CHEBI:30413"/>
    </cofactor>
</comment>
<proteinExistence type="inferred from homology"/>
<keyword evidence="8" id="KW-1185">Reference proteome</keyword>
<evidence type="ECO:0000256" key="4">
    <source>
        <dbReference type="ARBA" id="ARBA00023004"/>
    </source>
</evidence>
<evidence type="ECO:0000256" key="6">
    <source>
        <dbReference type="RuleBase" id="RU000461"/>
    </source>
</evidence>
<dbReference type="PRINTS" id="PR00463">
    <property type="entry name" value="EP450I"/>
</dbReference>
<protein>
    <submittedName>
        <fullName evidence="7">Cytochrome P450</fullName>
    </submittedName>
</protein>